<dbReference type="FunFam" id="2.40.100.10:FF:000005">
    <property type="entry name" value="Peptidyl-prolyl cis-trans isomerase G"/>
    <property type="match status" value="1"/>
</dbReference>
<dbReference type="EC" id="5.2.1.8" evidence="2"/>
<name>A0A182RNC4_ANOFN</name>
<feature type="coiled-coil region" evidence="5">
    <location>
        <begin position="744"/>
        <end position="830"/>
    </location>
</feature>
<dbReference type="EnsemblMetazoa" id="AFUN007755-RA">
    <property type="protein sequence ID" value="AFUN007755-PA"/>
    <property type="gene ID" value="AFUN007755"/>
</dbReference>
<feature type="compositionally biased region" description="Basic and acidic residues" evidence="6">
    <location>
        <begin position="501"/>
        <end position="530"/>
    </location>
</feature>
<dbReference type="PROSITE" id="PS50072">
    <property type="entry name" value="CSA_PPIASE_2"/>
    <property type="match status" value="1"/>
</dbReference>
<evidence type="ECO:0000256" key="3">
    <source>
        <dbReference type="ARBA" id="ARBA00023110"/>
    </source>
</evidence>
<dbReference type="SUPFAM" id="SSF50891">
    <property type="entry name" value="Cyclophilin-like"/>
    <property type="match status" value="1"/>
</dbReference>
<feature type="compositionally biased region" description="Basic residues" evidence="6">
    <location>
        <begin position="339"/>
        <end position="359"/>
    </location>
</feature>
<evidence type="ECO:0000313" key="8">
    <source>
        <dbReference type="EnsemblMetazoa" id="AFUN007755-PA"/>
    </source>
</evidence>
<evidence type="ECO:0000256" key="6">
    <source>
        <dbReference type="SAM" id="MobiDB-lite"/>
    </source>
</evidence>
<feature type="compositionally biased region" description="Basic and acidic residues" evidence="6">
    <location>
        <begin position="444"/>
        <end position="457"/>
    </location>
</feature>
<feature type="compositionally biased region" description="Basic and acidic residues" evidence="6">
    <location>
        <begin position="301"/>
        <end position="323"/>
    </location>
</feature>
<dbReference type="AlphaFoldDB" id="A0A182RNC4"/>
<evidence type="ECO:0000259" key="7">
    <source>
        <dbReference type="PROSITE" id="PS50072"/>
    </source>
</evidence>
<reference evidence="8" key="1">
    <citation type="submission" date="2020-05" db="UniProtKB">
        <authorList>
            <consortium name="EnsemblMetazoa"/>
        </authorList>
    </citation>
    <scope>IDENTIFICATION</scope>
    <source>
        <strain evidence="8">FUMOZ</strain>
    </source>
</reference>
<keyword evidence="4" id="KW-0413">Isomerase</keyword>
<evidence type="ECO:0000256" key="1">
    <source>
        <dbReference type="ARBA" id="ARBA00000971"/>
    </source>
</evidence>
<evidence type="ECO:0000256" key="4">
    <source>
        <dbReference type="ARBA" id="ARBA00023235"/>
    </source>
</evidence>
<dbReference type="PRINTS" id="PR00153">
    <property type="entry name" value="CSAPPISMRASE"/>
</dbReference>
<feature type="compositionally biased region" description="Basic residues" evidence="6">
    <location>
        <begin position="852"/>
        <end position="866"/>
    </location>
</feature>
<dbReference type="VEuPathDB" id="VectorBase:AFUN007755"/>
<dbReference type="Pfam" id="PF00160">
    <property type="entry name" value="Pro_isomerase"/>
    <property type="match status" value="1"/>
</dbReference>
<feature type="compositionally biased region" description="Acidic residues" evidence="6">
    <location>
        <begin position="264"/>
        <end position="273"/>
    </location>
</feature>
<sequence length="904" mass="101456">MTVDSDTGAMAEPSAQEKVRCYFDVTLGGLPAGRIVFELFPAVAPKTCENFRALCTGEAGIGQKTGKPLHYKGIIFHRVVKDFMIQSGDFSNGNGTGGESIYGGIFDDEPFTLKHDRAFLLSMANRGKNTNGSQFFITTQPAPHLDNVHVVFGHVVSGQDLVRQLEQLPVDRNSRPLQDAMVSNCGELVRQIKGADYGCFTKTLRGIQSNFDNFAVKKEKKNKKAAASSEDSEDETSRKRKKDKKKKRGKESSPRTKRAPDADASIEEGELEDEIHPMATVTKIDPDEIPEVSNKYLMRNDAAKRATVQEDDRKRDSRAKEQRGFGWMKKNVPTSRSGRIIKGRGHFRYRTPSRSRSRSRSQTPIHWRAAQKRTIKMTDLEKLEDEKRQRESEIKRREAERKKRHEELAKGVSKKSFFELNQEQAVTREKSTSESPDAAANAKRATDPAKTQEEPVRGKSNGSIDMNALDYEHHPAGTSDTEPDEATHKKSDSLAKALGVEPKKKSNDAGKADERRKPADDRKRDRSRSRSRDRRRGGGDGYRGRSPPGQQRGGGGGGGGNRNRQPFGFGSGAQHYNRYNQQQQQVSNRRYGGGNNVGGSYYSRPRGRFGGNNERYDRDRSRRSRSHEGGGFSRRSRRERSVSHSRSRTPEHRRRRKDNSSTGSSQERNERSRRNRSVTPTDRRSASRPVTSDKTKRESIANGKELDKFRDKSPGSVATAIVVAATAAVEAAKLPAVSIKTEDMSEEEKARMQKEKMLKRAETLLLLKSHMEKEIEEQQRKAREKQQQQLLLRKQKEEQEARALDAVMDLAQLKQLKKETIQKLNAQEAAQRILETVVTNVSAVAGSGAISQKKKSKNSSNKRRSSRSSSSSSSSSSAASKKEKSRKKRKDKKRKARRHSSSSS</sequence>
<protein>
    <recommendedName>
        <fullName evidence="2">peptidylprolyl isomerase</fullName>
        <ecNumber evidence="2">5.2.1.8</ecNumber>
    </recommendedName>
</protein>
<dbReference type="InterPro" id="IPR002130">
    <property type="entry name" value="Cyclophilin-type_PPIase_dom"/>
</dbReference>
<feature type="compositionally biased region" description="Low complexity" evidence="6">
    <location>
        <begin position="562"/>
        <end position="590"/>
    </location>
</feature>
<accession>A0A182RNC4</accession>
<dbReference type="GO" id="GO:0005739">
    <property type="term" value="C:mitochondrion"/>
    <property type="evidence" value="ECO:0007669"/>
    <property type="project" value="TreeGrafter"/>
</dbReference>
<evidence type="ECO:0000256" key="5">
    <source>
        <dbReference type="SAM" id="Coils"/>
    </source>
</evidence>
<feature type="compositionally biased region" description="Low complexity" evidence="6">
    <location>
        <begin position="867"/>
        <end position="879"/>
    </location>
</feature>
<dbReference type="PANTHER" id="PTHR11071">
    <property type="entry name" value="PEPTIDYL-PROLYL CIS-TRANS ISOMERASE"/>
    <property type="match status" value="1"/>
</dbReference>
<feature type="compositionally biased region" description="Basic and acidic residues" evidence="6">
    <location>
        <begin position="250"/>
        <end position="261"/>
    </location>
</feature>
<dbReference type="Gene3D" id="2.40.100.10">
    <property type="entry name" value="Cyclophilin-like"/>
    <property type="match status" value="1"/>
</dbReference>
<evidence type="ECO:0000256" key="2">
    <source>
        <dbReference type="ARBA" id="ARBA00013194"/>
    </source>
</evidence>
<dbReference type="PANTHER" id="PTHR11071:SF565">
    <property type="entry name" value="MOCA-CYP, ISOFORM A"/>
    <property type="match status" value="1"/>
</dbReference>
<feature type="compositionally biased region" description="Basic residues" evidence="6">
    <location>
        <begin position="883"/>
        <end position="904"/>
    </location>
</feature>
<dbReference type="GO" id="GO:0016018">
    <property type="term" value="F:cyclosporin A binding"/>
    <property type="evidence" value="ECO:0007669"/>
    <property type="project" value="TreeGrafter"/>
</dbReference>
<feature type="region of interest" description="Disordered" evidence="6">
    <location>
        <begin position="844"/>
        <end position="904"/>
    </location>
</feature>
<proteinExistence type="predicted"/>
<dbReference type="STRING" id="62324.A0A182RNC4"/>
<comment type="catalytic activity">
    <reaction evidence="1">
        <text>[protein]-peptidylproline (omega=180) = [protein]-peptidylproline (omega=0)</text>
        <dbReference type="Rhea" id="RHEA:16237"/>
        <dbReference type="Rhea" id="RHEA-COMP:10747"/>
        <dbReference type="Rhea" id="RHEA-COMP:10748"/>
        <dbReference type="ChEBI" id="CHEBI:83833"/>
        <dbReference type="ChEBI" id="CHEBI:83834"/>
        <dbReference type="EC" id="5.2.1.8"/>
    </reaction>
</comment>
<feature type="domain" description="PPIase cyclophilin-type" evidence="7">
    <location>
        <begin position="22"/>
        <end position="187"/>
    </location>
</feature>
<feature type="region of interest" description="Disordered" evidence="6">
    <location>
        <begin position="218"/>
        <end position="715"/>
    </location>
</feature>
<dbReference type="GO" id="GO:0006457">
    <property type="term" value="P:protein folding"/>
    <property type="evidence" value="ECO:0007669"/>
    <property type="project" value="TreeGrafter"/>
</dbReference>
<feature type="compositionally biased region" description="Basic and acidic residues" evidence="6">
    <location>
        <begin position="681"/>
        <end position="713"/>
    </location>
</feature>
<dbReference type="VEuPathDB" id="VectorBase:AFUN2_009848"/>
<dbReference type="GO" id="GO:0003755">
    <property type="term" value="F:peptidyl-prolyl cis-trans isomerase activity"/>
    <property type="evidence" value="ECO:0007669"/>
    <property type="project" value="UniProtKB-KW"/>
</dbReference>
<dbReference type="InterPro" id="IPR029000">
    <property type="entry name" value="Cyclophilin-like_dom_sf"/>
</dbReference>
<keyword evidence="3" id="KW-0697">Rotamase</keyword>
<keyword evidence="5" id="KW-0175">Coiled coil</keyword>
<feature type="compositionally biased region" description="Gly residues" evidence="6">
    <location>
        <begin position="551"/>
        <end position="561"/>
    </location>
</feature>
<organism evidence="8">
    <name type="scientific">Anopheles funestus</name>
    <name type="common">African malaria mosquito</name>
    <dbReference type="NCBI Taxonomy" id="62324"/>
    <lineage>
        <taxon>Eukaryota</taxon>
        <taxon>Metazoa</taxon>
        <taxon>Ecdysozoa</taxon>
        <taxon>Arthropoda</taxon>
        <taxon>Hexapoda</taxon>
        <taxon>Insecta</taxon>
        <taxon>Pterygota</taxon>
        <taxon>Neoptera</taxon>
        <taxon>Endopterygota</taxon>
        <taxon>Diptera</taxon>
        <taxon>Nematocera</taxon>
        <taxon>Culicoidea</taxon>
        <taxon>Culicidae</taxon>
        <taxon>Anophelinae</taxon>
        <taxon>Anopheles</taxon>
    </lineage>
</organism>
<feature type="compositionally biased region" description="Basic residues" evidence="6">
    <location>
        <begin position="238"/>
        <end position="249"/>
    </location>
</feature>
<feature type="compositionally biased region" description="Basic and acidic residues" evidence="6">
    <location>
        <begin position="376"/>
        <end position="409"/>
    </location>
</feature>
<feature type="compositionally biased region" description="Basic residues" evidence="6">
    <location>
        <begin position="634"/>
        <end position="657"/>
    </location>
</feature>